<accession>A0A916ZMJ1</accession>
<dbReference type="RefSeq" id="WP_188405021.1">
    <property type="nucleotide sequence ID" value="NZ_BMGL01000002.1"/>
</dbReference>
<gene>
    <name evidence="2" type="ORF">GCM10010831_03260</name>
</gene>
<keyword evidence="1" id="KW-0732">Signal</keyword>
<feature type="chain" id="PRO_5036896965" evidence="1">
    <location>
        <begin position="24"/>
        <end position="115"/>
    </location>
</feature>
<feature type="signal peptide" evidence="1">
    <location>
        <begin position="1"/>
        <end position="23"/>
    </location>
</feature>
<dbReference type="AlphaFoldDB" id="A0A916ZMJ1"/>
<sequence length="115" mass="13173">MKRYFTSFVLFAAIVLGSLSGFAQEVDYQELYNTSKKTALVISEKLDLSEEETQYLTRFITSREQSMAKLGPNNSEDASHAKHIEKLNRSFKKNAISIFGEEKTKEILILYPLQD</sequence>
<organism evidence="2 3">
    <name type="scientific">Psychroflexus salis</name>
    <dbReference type="NCBI Taxonomy" id="1526574"/>
    <lineage>
        <taxon>Bacteria</taxon>
        <taxon>Pseudomonadati</taxon>
        <taxon>Bacteroidota</taxon>
        <taxon>Flavobacteriia</taxon>
        <taxon>Flavobacteriales</taxon>
        <taxon>Flavobacteriaceae</taxon>
        <taxon>Psychroflexus</taxon>
    </lineage>
</organism>
<name>A0A916ZMJ1_9FLAO</name>
<evidence type="ECO:0000313" key="3">
    <source>
        <dbReference type="Proteomes" id="UP000599688"/>
    </source>
</evidence>
<evidence type="ECO:0000256" key="1">
    <source>
        <dbReference type="SAM" id="SignalP"/>
    </source>
</evidence>
<evidence type="ECO:0000313" key="2">
    <source>
        <dbReference type="EMBL" id="GGE04981.1"/>
    </source>
</evidence>
<protein>
    <submittedName>
        <fullName evidence="2">Uncharacterized protein</fullName>
    </submittedName>
</protein>
<keyword evidence="3" id="KW-1185">Reference proteome</keyword>
<dbReference type="EMBL" id="BMGL01000002">
    <property type="protein sequence ID" value="GGE04981.1"/>
    <property type="molecule type" value="Genomic_DNA"/>
</dbReference>
<proteinExistence type="predicted"/>
<reference evidence="2 3" key="1">
    <citation type="journal article" date="2014" name="Int. J. Syst. Evol. Microbiol.">
        <title>Complete genome sequence of Corynebacterium casei LMG S-19264T (=DSM 44701T), isolated from a smear-ripened cheese.</title>
        <authorList>
            <consortium name="US DOE Joint Genome Institute (JGI-PGF)"/>
            <person name="Walter F."/>
            <person name="Albersmeier A."/>
            <person name="Kalinowski J."/>
            <person name="Ruckert C."/>
        </authorList>
    </citation>
    <scope>NUCLEOTIDE SEQUENCE [LARGE SCALE GENOMIC DNA]</scope>
    <source>
        <strain evidence="2 3">CGMCC 1.12925</strain>
    </source>
</reference>
<comment type="caution">
    <text evidence="2">The sequence shown here is derived from an EMBL/GenBank/DDBJ whole genome shotgun (WGS) entry which is preliminary data.</text>
</comment>
<dbReference type="Proteomes" id="UP000599688">
    <property type="component" value="Unassembled WGS sequence"/>
</dbReference>